<evidence type="ECO:0000259" key="10">
    <source>
        <dbReference type="PROSITE" id="PS50928"/>
    </source>
</evidence>
<evidence type="ECO:0000256" key="7">
    <source>
        <dbReference type="ARBA" id="ARBA00022989"/>
    </source>
</evidence>
<keyword evidence="8 9" id="KW-0472">Membrane</keyword>
<evidence type="ECO:0000256" key="6">
    <source>
        <dbReference type="ARBA" id="ARBA00022970"/>
    </source>
</evidence>
<keyword evidence="4" id="KW-1003">Cell membrane</keyword>
<dbReference type="AlphaFoldDB" id="A0A6A7Y9J1"/>
<dbReference type="InterPro" id="IPR000515">
    <property type="entry name" value="MetI-like"/>
</dbReference>
<dbReference type="SUPFAM" id="SSF161098">
    <property type="entry name" value="MetI-like"/>
    <property type="match status" value="1"/>
</dbReference>
<protein>
    <submittedName>
        <fullName evidence="11">Cystine ABC transporter permease</fullName>
    </submittedName>
</protein>
<dbReference type="Pfam" id="PF00528">
    <property type="entry name" value="BPD_transp_1"/>
    <property type="match status" value="1"/>
</dbReference>
<comment type="caution">
    <text evidence="11">The sequence shown here is derived from an EMBL/GenBank/DDBJ whole genome shotgun (WGS) entry which is preliminary data.</text>
</comment>
<dbReference type="PANTHER" id="PTHR30614:SF0">
    <property type="entry name" value="L-CYSTINE TRANSPORT SYSTEM PERMEASE PROTEIN TCYL"/>
    <property type="match status" value="1"/>
</dbReference>
<reference evidence="11 12" key="1">
    <citation type="submission" date="2019-09" db="EMBL/GenBank/DDBJ databases">
        <title>Segnochrobactrum spirostomi gen. nov., sp. nov., isolated from the ciliate Spirostomum cf. yagiui and description of a novel family, Segnochrobactraceae fam. nov. within the order Rhizobiales of the class Alphaproteobacteria.</title>
        <authorList>
            <person name="Akter S."/>
            <person name="Shazib S.U.A."/>
            <person name="Shin M.K."/>
        </authorList>
    </citation>
    <scope>NUCLEOTIDE SEQUENCE [LARGE SCALE GENOMIC DNA]</scope>
    <source>
        <strain evidence="11 12">Sp-1</strain>
    </source>
</reference>
<gene>
    <name evidence="11" type="primary">tcyL</name>
    <name evidence="11" type="ORF">F0357_18665</name>
</gene>
<sequence>MDLSGASSLQLIAQSLPFLLRGAVYSIGLGVGSMAIGLVIAFFVAIVRLQRVPVLALAARLYVSFIRGTPLLVQLFLIYYGLPQYGVTLGPLTSALIGFSLSVGAYSSEILRGAIGAIDHGQWEAATVIGMTRWQTLRRVILPQAARTALPPLGNNFIGLIKDTSLAATIQVPELFRQAQLVTARTFDIFAMYFAAAAIYWILSTILAFGQDRLEVRANRHSRRSVA</sequence>
<feature type="transmembrane region" description="Helical" evidence="9">
    <location>
        <begin position="61"/>
        <end position="82"/>
    </location>
</feature>
<evidence type="ECO:0000256" key="1">
    <source>
        <dbReference type="ARBA" id="ARBA00004429"/>
    </source>
</evidence>
<evidence type="ECO:0000256" key="5">
    <source>
        <dbReference type="ARBA" id="ARBA00022692"/>
    </source>
</evidence>
<dbReference type="PROSITE" id="PS50928">
    <property type="entry name" value="ABC_TM1"/>
    <property type="match status" value="1"/>
</dbReference>
<keyword evidence="12" id="KW-1185">Reference proteome</keyword>
<evidence type="ECO:0000256" key="3">
    <source>
        <dbReference type="ARBA" id="ARBA00022448"/>
    </source>
</evidence>
<dbReference type="GO" id="GO:0043190">
    <property type="term" value="C:ATP-binding cassette (ABC) transporter complex"/>
    <property type="evidence" value="ECO:0007669"/>
    <property type="project" value="InterPro"/>
</dbReference>
<dbReference type="Gene3D" id="1.10.3720.10">
    <property type="entry name" value="MetI-like"/>
    <property type="match status" value="1"/>
</dbReference>
<dbReference type="InterPro" id="IPR035906">
    <property type="entry name" value="MetI-like_sf"/>
</dbReference>
<accession>A0A6A7Y9J1</accession>
<keyword evidence="7 9" id="KW-1133">Transmembrane helix</keyword>
<evidence type="ECO:0000256" key="9">
    <source>
        <dbReference type="RuleBase" id="RU363032"/>
    </source>
</evidence>
<dbReference type="EMBL" id="VWNA01000002">
    <property type="protein sequence ID" value="MQT14641.1"/>
    <property type="molecule type" value="Genomic_DNA"/>
</dbReference>
<proteinExistence type="inferred from homology"/>
<name>A0A6A7Y9J1_9HYPH</name>
<dbReference type="NCBIfam" id="NF011680">
    <property type="entry name" value="PRK15100.1"/>
    <property type="match status" value="1"/>
</dbReference>
<evidence type="ECO:0000256" key="2">
    <source>
        <dbReference type="ARBA" id="ARBA00010072"/>
    </source>
</evidence>
<dbReference type="PANTHER" id="PTHR30614">
    <property type="entry name" value="MEMBRANE COMPONENT OF AMINO ACID ABC TRANSPORTER"/>
    <property type="match status" value="1"/>
</dbReference>
<feature type="transmembrane region" description="Helical" evidence="9">
    <location>
        <begin position="190"/>
        <end position="210"/>
    </location>
</feature>
<comment type="subcellular location">
    <subcellularLocation>
        <location evidence="1">Cell inner membrane</location>
        <topology evidence="1">Multi-pass membrane protein</topology>
    </subcellularLocation>
    <subcellularLocation>
        <location evidence="9">Cell membrane</location>
        <topology evidence="9">Multi-pass membrane protein</topology>
    </subcellularLocation>
</comment>
<dbReference type="InterPro" id="IPR043429">
    <property type="entry name" value="ArtM/GltK/GlnP/TcyL/YhdX-like"/>
</dbReference>
<feature type="transmembrane region" description="Helical" evidence="9">
    <location>
        <begin position="23"/>
        <end position="49"/>
    </location>
</feature>
<dbReference type="FunFam" id="1.10.3720.10:FF:000009">
    <property type="entry name" value="Amino acid ABC transporter permease"/>
    <property type="match status" value="1"/>
</dbReference>
<keyword evidence="6" id="KW-0029">Amino-acid transport</keyword>
<dbReference type="CDD" id="cd06261">
    <property type="entry name" value="TM_PBP2"/>
    <property type="match status" value="1"/>
</dbReference>
<dbReference type="NCBIfam" id="TIGR01726">
    <property type="entry name" value="HEQRo_perm_3TM"/>
    <property type="match status" value="1"/>
</dbReference>
<keyword evidence="3 9" id="KW-0813">Transport</keyword>
<comment type="similarity">
    <text evidence="2">Belongs to the binding-protein-dependent transport system permease family. HisMQ subfamily.</text>
</comment>
<evidence type="ECO:0000313" key="11">
    <source>
        <dbReference type="EMBL" id="MQT14641.1"/>
    </source>
</evidence>
<evidence type="ECO:0000256" key="4">
    <source>
        <dbReference type="ARBA" id="ARBA00022475"/>
    </source>
</evidence>
<keyword evidence="5 9" id="KW-0812">Transmembrane</keyword>
<dbReference type="Proteomes" id="UP000332515">
    <property type="component" value="Unassembled WGS sequence"/>
</dbReference>
<evidence type="ECO:0000313" key="12">
    <source>
        <dbReference type="Proteomes" id="UP000332515"/>
    </source>
</evidence>
<organism evidence="11 12">
    <name type="scientific">Segnochrobactrum spirostomi</name>
    <dbReference type="NCBI Taxonomy" id="2608987"/>
    <lineage>
        <taxon>Bacteria</taxon>
        <taxon>Pseudomonadati</taxon>
        <taxon>Pseudomonadota</taxon>
        <taxon>Alphaproteobacteria</taxon>
        <taxon>Hyphomicrobiales</taxon>
        <taxon>Segnochrobactraceae</taxon>
        <taxon>Segnochrobactrum</taxon>
    </lineage>
</organism>
<feature type="domain" description="ABC transmembrane type-1" evidence="10">
    <location>
        <begin position="23"/>
        <end position="211"/>
    </location>
</feature>
<dbReference type="RefSeq" id="WP_153487403.1">
    <property type="nucleotide sequence ID" value="NZ_VWNA01000002.1"/>
</dbReference>
<dbReference type="InterPro" id="IPR010065">
    <property type="entry name" value="AA_ABC_transptr_permease_3TM"/>
</dbReference>
<evidence type="ECO:0000256" key="8">
    <source>
        <dbReference type="ARBA" id="ARBA00023136"/>
    </source>
</evidence>
<dbReference type="GO" id="GO:0015184">
    <property type="term" value="F:L-cystine transmembrane transporter activity"/>
    <property type="evidence" value="ECO:0007669"/>
    <property type="project" value="TreeGrafter"/>
</dbReference>